<evidence type="ECO:0000259" key="6">
    <source>
        <dbReference type="Pfam" id="PF00107"/>
    </source>
</evidence>
<keyword evidence="3" id="KW-0479">Metal-binding</keyword>
<dbReference type="Proteomes" id="UP000705867">
    <property type="component" value="Unassembled WGS sequence"/>
</dbReference>
<comment type="caution">
    <text evidence="8">The sequence shown here is derived from an EMBL/GenBank/DDBJ whole genome shotgun (WGS) entry which is preliminary data.</text>
</comment>
<proteinExistence type="inferred from homology"/>
<comment type="similarity">
    <text evidence="2">Belongs to the zinc-containing alcohol dehydrogenase family.</text>
</comment>
<dbReference type="Gene3D" id="3.90.180.10">
    <property type="entry name" value="Medium-chain alcohol dehydrogenases, catalytic domain"/>
    <property type="match status" value="1"/>
</dbReference>
<dbReference type="Pfam" id="PF08240">
    <property type="entry name" value="ADH_N"/>
    <property type="match status" value="1"/>
</dbReference>
<evidence type="ECO:0000313" key="8">
    <source>
        <dbReference type="EMBL" id="MBZ0156887.1"/>
    </source>
</evidence>
<protein>
    <submittedName>
        <fullName evidence="8">Alcohol dehydrogenase catalytic domain-containing protein</fullName>
    </submittedName>
</protein>
<dbReference type="Gene3D" id="3.40.50.720">
    <property type="entry name" value="NAD(P)-binding Rossmann-like Domain"/>
    <property type="match status" value="1"/>
</dbReference>
<dbReference type="SUPFAM" id="SSF50129">
    <property type="entry name" value="GroES-like"/>
    <property type="match status" value="1"/>
</dbReference>
<gene>
    <name evidence="8" type="ORF">K8I29_11855</name>
</gene>
<evidence type="ECO:0000256" key="3">
    <source>
        <dbReference type="ARBA" id="ARBA00022723"/>
    </source>
</evidence>
<dbReference type="InterPro" id="IPR013154">
    <property type="entry name" value="ADH-like_N"/>
</dbReference>
<reference evidence="8" key="1">
    <citation type="journal article" date="2021" name="bioRxiv">
        <title>Unraveling nitrogen, sulfur and carbon metabolic pathways and microbial community transcriptional responses to substrate deprivation and toxicity stresses in a bioreactor mimicking anoxic brackish coastal sediment conditions.</title>
        <authorList>
            <person name="Martins P.D."/>
            <person name="Echeveste M.J."/>
            <person name="Arshad A."/>
            <person name="Kurth J."/>
            <person name="Ouboter H."/>
            <person name="Jetten M.S.M."/>
            <person name="Welte C.U."/>
        </authorList>
    </citation>
    <scope>NUCLEOTIDE SEQUENCE</scope>
    <source>
        <strain evidence="8">MAG_39</strain>
    </source>
</reference>
<dbReference type="PANTHER" id="PTHR43350">
    <property type="entry name" value="NAD-DEPENDENT ALCOHOL DEHYDROGENASE"/>
    <property type="match status" value="1"/>
</dbReference>
<evidence type="ECO:0000256" key="5">
    <source>
        <dbReference type="ARBA" id="ARBA00023002"/>
    </source>
</evidence>
<dbReference type="PANTHER" id="PTHR43350:SF2">
    <property type="entry name" value="GROES-LIKE ZINC-BINDING ALCOHOL DEHYDROGENASE FAMILY PROTEIN"/>
    <property type="match status" value="1"/>
</dbReference>
<dbReference type="Pfam" id="PF00107">
    <property type="entry name" value="ADH_zinc_N"/>
    <property type="match status" value="1"/>
</dbReference>
<evidence type="ECO:0000259" key="7">
    <source>
        <dbReference type="Pfam" id="PF08240"/>
    </source>
</evidence>
<accession>A0A953M207</accession>
<keyword evidence="4" id="KW-0862">Zinc</keyword>
<dbReference type="CDD" id="cd08242">
    <property type="entry name" value="MDR_like"/>
    <property type="match status" value="1"/>
</dbReference>
<dbReference type="InterPro" id="IPR011032">
    <property type="entry name" value="GroES-like_sf"/>
</dbReference>
<evidence type="ECO:0000256" key="4">
    <source>
        <dbReference type="ARBA" id="ARBA00022833"/>
    </source>
</evidence>
<dbReference type="EMBL" id="JAIOIV010000095">
    <property type="protein sequence ID" value="MBZ0156887.1"/>
    <property type="molecule type" value="Genomic_DNA"/>
</dbReference>
<evidence type="ECO:0000256" key="1">
    <source>
        <dbReference type="ARBA" id="ARBA00001947"/>
    </source>
</evidence>
<dbReference type="SUPFAM" id="SSF51735">
    <property type="entry name" value="NAD(P)-binding Rossmann-fold domains"/>
    <property type="match status" value="1"/>
</dbReference>
<dbReference type="GO" id="GO:0016491">
    <property type="term" value="F:oxidoreductase activity"/>
    <property type="evidence" value="ECO:0007669"/>
    <property type="project" value="UniProtKB-KW"/>
</dbReference>
<name>A0A953M207_9BACT</name>
<feature type="domain" description="Alcohol dehydrogenase-like C-terminal" evidence="6">
    <location>
        <begin position="177"/>
        <end position="277"/>
    </location>
</feature>
<keyword evidence="5" id="KW-0560">Oxidoreductase</keyword>
<dbReference type="GO" id="GO:0046872">
    <property type="term" value="F:metal ion binding"/>
    <property type="evidence" value="ECO:0007669"/>
    <property type="project" value="UniProtKB-KW"/>
</dbReference>
<sequence>MKAVCFDGSLTVCEREKPRRKRGEMLIRVAVAGICNTDHEITRGYIPGFSGILGHEFFGYVEEADDAALAGRRVTAEINNACRSCEFCNRGLGRHCGSRSVLGIVGRDGAMAEYVAVPQENVLEIPPAIPDSRALFIEPLAAAMEILEQVEIGKEHSVLLLGDGKLALLIALVMNTTGCDLTVVGKHACKLALLEERGIRTVLLGSFQKGCYDRVIEASGSPSAFDLGLSCIKPRGTFVLKSTYSGGFFFNPSSLVVNEITLVGSRCGRFEDAVQFLEQHAPPLEKMISREYPLEEAIAAFAYSERPDSLKVVLRIG</sequence>
<evidence type="ECO:0000313" key="9">
    <source>
        <dbReference type="Proteomes" id="UP000705867"/>
    </source>
</evidence>
<reference evidence="8" key="2">
    <citation type="submission" date="2021-08" db="EMBL/GenBank/DDBJ databases">
        <authorList>
            <person name="Dalcin Martins P."/>
        </authorList>
    </citation>
    <scope>NUCLEOTIDE SEQUENCE</scope>
    <source>
        <strain evidence="8">MAG_39</strain>
    </source>
</reference>
<dbReference type="InterPro" id="IPR036291">
    <property type="entry name" value="NAD(P)-bd_dom_sf"/>
</dbReference>
<dbReference type="InterPro" id="IPR013149">
    <property type="entry name" value="ADH-like_C"/>
</dbReference>
<feature type="domain" description="Alcohol dehydrogenase-like N-terminal" evidence="7">
    <location>
        <begin position="22"/>
        <end position="126"/>
    </location>
</feature>
<organism evidence="8 9">
    <name type="scientific">Candidatus Nitrobium versatile</name>
    <dbReference type="NCBI Taxonomy" id="2884831"/>
    <lineage>
        <taxon>Bacteria</taxon>
        <taxon>Pseudomonadati</taxon>
        <taxon>Nitrospirota</taxon>
        <taxon>Nitrospiria</taxon>
        <taxon>Nitrospirales</taxon>
        <taxon>Nitrospiraceae</taxon>
        <taxon>Candidatus Nitrobium</taxon>
    </lineage>
</organism>
<dbReference type="AlphaFoldDB" id="A0A953M207"/>
<evidence type="ECO:0000256" key="2">
    <source>
        <dbReference type="ARBA" id="ARBA00008072"/>
    </source>
</evidence>
<comment type="cofactor">
    <cofactor evidence="1">
        <name>Zn(2+)</name>
        <dbReference type="ChEBI" id="CHEBI:29105"/>
    </cofactor>
</comment>